<feature type="transmembrane region" description="Helical" evidence="1">
    <location>
        <begin position="88"/>
        <end position="106"/>
    </location>
</feature>
<accession>A0ABP2TWF0</accession>
<protein>
    <submittedName>
        <fullName evidence="2">Uncharacterized protein</fullName>
    </submittedName>
</protein>
<feature type="transmembrane region" description="Helical" evidence="1">
    <location>
        <begin position="37"/>
        <end position="54"/>
    </location>
</feature>
<proteinExistence type="predicted"/>
<sequence>MPVLVGFIYAFFNVLGMVAYAVMTLNHTWLPITFPEIFFAYVPLALFAIYFPLYKLTINFRLAAFFGLIPPWLLLLVIVLPQAESFDFLTSLLSAFLFIFFIGFLIEAKLGTIPK</sequence>
<feature type="transmembrane region" description="Helical" evidence="1">
    <location>
        <begin position="6"/>
        <end position="25"/>
    </location>
</feature>
<evidence type="ECO:0000313" key="3">
    <source>
        <dbReference type="Proteomes" id="UP000013190"/>
    </source>
</evidence>
<evidence type="ECO:0000256" key="1">
    <source>
        <dbReference type="SAM" id="Phobius"/>
    </source>
</evidence>
<dbReference type="EMBL" id="APOJ01000025">
    <property type="protein sequence ID" value="ENU26607.1"/>
    <property type="molecule type" value="Genomic_DNA"/>
</dbReference>
<keyword evidence="1" id="KW-0472">Membrane</keyword>
<reference evidence="3" key="1">
    <citation type="submission" date="2013-02" db="EMBL/GenBank/DDBJ databases">
        <title>The Genome Sequence of Acinetobacter sp. NIPH 236.</title>
        <authorList>
            <consortium name="The Broad Institute Genome Sequencing Platform"/>
            <consortium name="The Broad Institute Genome Sequencing Center for Infectious Disease"/>
            <person name="Cerqueira G."/>
            <person name="Feldgarden M."/>
            <person name="Courvalin P."/>
            <person name="Perichon B."/>
            <person name="Grillot-Courvalin C."/>
            <person name="Clermont D."/>
            <person name="Rocha E."/>
            <person name="Yoon E.-J."/>
            <person name="Nemec A."/>
            <person name="Walker B."/>
            <person name="Young S.K."/>
            <person name="Zeng Q."/>
            <person name="Gargeya S."/>
            <person name="Fitzgerald M."/>
            <person name="Haas B."/>
            <person name="Abouelleil A."/>
            <person name="Alvarado L."/>
            <person name="Arachchi H.M."/>
            <person name="Berlin A.M."/>
            <person name="Chapman S.B."/>
            <person name="Dewar J."/>
            <person name="Goldberg J."/>
            <person name="Griggs A."/>
            <person name="Gujja S."/>
            <person name="Hansen M."/>
            <person name="Howarth C."/>
            <person name="Imamovic A."/>
            <person name="Larimer J."/>
            <person name="McCowan C."/>
            <person name="Murphy C."/>
            <person name="Neiman D."/>
            <person name="Pearson M."/>
            <person name="Priest M."/>
            <person name="Roberts A."/>
            <person name="Saif S."/>
            <person name="Shea T."/>
            <person name="Sisk P."/>
            <person name="Sykes S."/>
            <person name="Wortman J."/>
            <person name="Nusbaum C."/>
            <person name="Birren B."/>
        </authorList>
    </citation>
    <scope>NUCLEOTIDE SEQUENCE [LARGE SCALE GENOMIC DNA]</scope>
    <source>
        <strain evidence="3">NIPH 236</strain>
    </source>
</reference>
<feature type="transmembrane region" description="Helical" evidence="1">
    <location>
        <begin position="60"/>
        <end position="81"/>
    </location>
</feature>
<keyword evidence="1" id="KW-1133">Transmembrane helix</keyword>
<reference evidence="2 3" key="2">
    <citation type="journal article" date="2016" name="Int. J. Syst. Evol. Microbiol.">
        <title>Taxonomy of haemolytic and/or proteolytic strains of the genus Acinetobacter with the proposal of Acinetobacter courvalinii sp. nov. (genomic species 14 sensu Bouvet &amp; Jeanjean), Acinetobacter dispersus sp. nov. (genomic species 17), Acinetobacter modestus sp. nov., Acinetobacter proteolyticus sp. nov. and Acinetobacter vivianii sp. nov.</title>
        <authorList>
            <person name="Nemec A."/>
            <person name="Radolfova-Krizova L."/>
            <person name="Maixnerova M."/>
            <person name="Vrestiakova E."/>
            <person name="Jezek P."/>
            <person name="Sedo O."/>
        </authorList>
    </citation>
    <scope>NUCLEOTIDE SEQUENCE [LARGE SCALE GENOMIC DNA]</scope>
    <source>
        <strain evidence="2 3">NIPH 236</strain>
    </source>
</reference>
<dbReference type="GeneID" id="92835537"/>
<comment type="caution">
    <text evidence="2">The sequence shown here is derived from an EMBL/GenBank/DDBJ whole genome shotgun (WGS) entry which is preliminary data.</text>
</comment>
<name>A0ABP2TWF0_9GAMM</name>
<evidence type="ECO:0000313" key="2">
    <source>
        <dbReference type="EMBL" id="ENU26607.1"/>
    </source>
</evidence>
<keyword evidence="3" id="KW-1185">Reference proteome</keyword>
<gene>
    <name evidence="2" type="ORF">F992_02155</name>
</gene>
<dbReference type="Proteomes" id="UP000013190">
    <property type="component" value="Unassembled WGS sequence"/>
</dbReference>
<organism evidence="2 3">
    <name type="scientific">Acinetobacter modestus</name>
    <dbReference type="NCBI Taxonomy" id="1776740"/>
    <lineage>
        <taxon>Bacteria</taxon>
        <taxon>Pseudomonadati</taxon>
        <taxon>Pseudomonadota</taxon>
        <taxon>Gammaproteobacteria</taxon>
        <taxon>Moraxellales</taxon>
        <taxon>Moraxellaceae</taxon>
        <taxon>Acinetobacter</taxon>
    </lineage>
</organism>
<dbReference type="RefSeq" id="WP_004662499.1">
    <property type="nucleotide sequence ID" value="NZ_BMDV01000001.1"/>
</dbReference>
<keyword evidence="1" id="KW-0812">Transmembrane</keyword>